<keyword evidence="1" id="KW-1133">Transmembrane helix</keyword>
<proteinExistence type="predicted"/>
<comment type="caution">
    <text evidence="2">The sequence shown here is derived from an EMBL/GenBank/DDBJ whole genome shotgun (WGS) entry which is preliminary data.</text>
</comment>
<name>A0ABT5HKC1_9CAUL</name>
<sequence length="70" mass="8078">MSKSTIGKIITGIVFIALLIIMVANNLYRAFDFIPYGTLVIFVAFFAVWTPIYLILKKRGYFDWWVGPKD</sequence>
<dbReference type="EMBL" id="JAQQKV010000002">
    <property type="protein sequence ID" value="MDC7676663.1"/>
    <property type="molecule type" value="Genomic_DNA"/>
</dbReference>
<protein>
    <submittedName>
        <fullName evidence="2">Uncharacterized protein</fullName>
    </submittedName>
</protein>
<keyword evidence="1" id="KW-0472">Membrane</keyword>
<feature type="transmembrane region" description="Helical" evidence="1">
    <location>
        <begin position="34"/>
        <end position="56"/>
    </location>
</feature>
<gene>
    <name evidence="2" type="ORF">PQU98_11010</name>
</gene>
<keyword evidence="1" id="KW-0812">Transmembrane</keyword>
<evidence type="ECO:0000256" key="1">
    <source>
        <dbReference type="SAM" id="Phobius"/>
    </source>
</evidence>
<accession>A0ABT5HKC1</accession>
<organism evidence="2 3">
    <name type="scientific">Asticcacaulis machinosus</name>
    <dbReference type="NCBI Taxonomy" id="2984211"/>
    <lineage>
        <taxon>Bacteria</taxon>
        <taxon>Pseudomonadati</taxon>
        <taxon>Pseudomonadota</taxon>
        <taxon>Alphaproteobacteria</taxon>
        <taxon>Caulobacterales</taxon>
        <taxon>Caulobacteraceae</taxon>
        <taxon>Asticcacaulis</taxon>
    </lineage>
</organism>
<evidence type="ECO:0000313" key="3">
    <source>
        <dbReference type="Proteomes" id="UP001218579"/>
    </source>
</evidence>
<feature type="transmembrane region" description="Helical" evidence="1">
    <location>
        <begin position="9"/>
        <end position="28"/>
    </location>
</feature>
<reference evidence="2 3" key="1">
    <citation type="submission" date="2023-01" db="EMBL/GenBank/DDBJ databases">
        <title>Novel species of the genus Asticcacaulis isolated from rivers.</title>
        <authorList>
            <person name="Lu H."/>
        </authorList>
    </citation>
    <scope>NUCLEOTIDE SEQUENCE [LARGE SCALE GENOMIC DNA]</scope>
    <source>
        <strain evidence="2 3">LKC15W</strain>
    </source>
</reference>
<dbReference type="RefSeq" id="WP_272744993.1">
    <property type="nucleotide sequence ID" value="NZ_JAQQKV010000002.1"/>
</dbReference>
<dbReference type="Proteomes" id="UP001218579">
    <property type="component" value="Unassembled WGS sequence"/>
</dbReference>
<keyword evidence="3" id="KW-1185">Reference proteome</keyword>
<evidence type="ECO:0000313" key="2">
    <source>
        <dbReference type="EMBL" id="MDC7676663.1"/>
    </source>
</evidence>